<keyword evidence="3" id="KW-1185">Reference proteome</keyword>
<organism evidence="3 4">
    <name type="scientific">Bos indicus</name>
    <name type="common">Zebu</name>
    <dbReference type="NCBI Taxonomy" id="9915"/>
    <lineage>
        <taxon>Eukaryota</taxon>
        <taxon>Metazoa</taxon>
        <taxon>Chordata</taxon>
        <taxon>Craniata</taxon>
        <taxon>Vertebrata</taxon>
        <taxon>Euteleostomi</taxon>
        <taxon>Mammalia</taxon>
        <taxon>Eutheria</taxon>
        <taxon>Laurasiatheria</taxon>
        <taxon>Artiodactyla</taxon>
        <taxon>Ruminantia</taxon>
        <taxon>Pecora</taxon>
        <taxon>Bovidae</taxon>
        <taxon>Bovinae</taxon>
        <taxon>Bos</taxon>
    </lineage>
</organism>
<evidence type="ECO:0000313" key="4">
    <source>
        <dbReference type="RefSeq" id="XP_070650264.1"/>
    </source>
</evidence>
<name>A0ABM4SR45_BOSIN</name>
<dbReference type="RefSeq" id="XP_070650264.1">
    <property type="nucleotide sequence ID" value="XM_070794163.1"/>
</dbReference>
<evidence type="ECO:0000256" key="2">
    <source>
        <dbReference type="SAM" id="Phobius"/>
    </source>
</evidence>
<evidence type="ECO:0000313" key="3">
    <source>
        <dbReference type="Proteomes" id="UP001652663"/>
    </source>
</evidence>
<keyword evidence="2" id="KW-0812">Transmembrane</keyword>
<gene>
    <name evidence="4" type="primary">C8H9orf57</name>
</gene>
<accession>A0ABM4SR45</accession>
<evidence type="ECO:0000256" key="1">
    <source>
        <dbReference type="SAM" id="MobiDB-lite"/>
    </source>
</evidence>
<dbReference type="InterPro" id="IPR031710">
    <property type="entry name" value="DUF4723"/>
</dbReference>
<protein>
    <submittedName>
        <fullName evidence="4">Uncharacterized protein C9orf57 homolog</fullName>
    </submittedName>
</protein>
<dbReference type="CDD" id="cd23610">
    <property type="entry name" value="TFP_LU_ECD_C9orf57"/>
    <property type="match status" value="1"/>
</dbReference>
<reference evidence="4" key="1">
    <citation type="submission" date="2025-08" db="UniProtKB">
        <authorList>
            <consortium name="RefSeq"/>
        </authorList>
    </citation>
    <scope>IDENTIFICATION</scope>
    <source>
        <tissue evidence="4">Blood</tissue>
    </source>
</reference>
<dbReference type="Proteomes" id="UP001652663">
    <property type="component" value="Chromosome 8"/>
</dbReference>
<dbReference type="Pfam" id="PF15851">
    <property type="entry name" value="DUF4723"/>
    <property type="match status" value="1"/>
</dbReference>
<feature type="transmembrane region" description="Helical" evidence="2">
    <location>
        <begin position="196"/>
        <end position="215"/>
    </location>
</feature>
<keyword evidence="2" id="KW-0472">Membrane</keyword>
<dbReference type="GeneID" id="109562494"/>
<sequence>MLAVERSAESAGGGGRTGRTRGEDSLWLRAAAEPAPAQASACPRFRAIACPLQTAPRGWLPASSMPIGFVSRELVPVFLSSPALVFDTVNSLSFQNHRSHSDSFNPWWLSPMQGAGGEGRSWRIQDSRPNLEDQRPASLVSVITNYYIRNFSSYPLKTLRPRKFPQHINKEGRKDLMVVHVFPSIFFLARNLRMRTVFNGAFIFFCLLGAVGGVICRQCNLSIPFHGCLLDFGTCRTKPGQYCIKEVLIKGGIHWYTIEGCTESQDQCFRRILTSHQIYSTHCCHRPLCNF</sequence>
<keyword evidence="2" id="KW-1133">Transmembrane helix</keyword>
<proteinExistence type="predicted"/>
<feature type="region of interest" description="Disordered" evidence="1">
    <location>
        <begin position="1"/>
        <end position="22"/>
    </location>
</feature>